<evidence type="ECO:0000259" key="1">
    <source>
        <dbReference type="PROSITE" id="PS00028"/>
    </source>
</evidence>
<dbReference type="SUPFAM" id="SSF54060">
    <property type="entry name" value="His-Me finger endonucleases"/>
    <property type="match status" value="1"/>
</dbReference>
<proteinExistence type="predicted"/>
<keyword evidence="3" id="KW-1185">Reference proteome</keyword>
<evidence type="ECO:0000313" key="3">
    <source>
        <dbReference type="Proteomes" id="UP001378592"/>
    </source>
</evidence>
<accession>A0AAN9VRU1</accession>
<evidence type="ECO:0000313" key="2">
    <source>
        <dbReference type="EMBL" id="KAK7865652.1"/>
    </source>
</evidence>
<dbReference type="InterPro" id="IPR004211">
    <property type="entry name" value="Endonuclease_7"/>
</dbReference>
<dbReference type="EMBL" id="JAZDUA010000169">
    <property type="protein sequence ID" value="KAK7865652.1"/>
    <property type="molecule type" value="Genomic_DNA"/>
</dbReference>
<organism evidence="2 3">
    <name type="scientific">Gryllus longicercus</name>
    <dbReference type="NCBI Taxonomy" id="2509291"/>
    <lineage>
        <taxon>Eukaryota</taxon>
        <taxon>Metazoa</taxon>
        <taxon>Ecdysozoa</taxon>
        <taxon>Arthropoda</taxon>
        <taxon>Hexapoda</taxon>
        <taxon>Insecta</taxon>
        <taxon>Pterygota</taxon>
        <taxon>Neoptera</taxon>
        <taxon>Polyneoptera</taxon>
        <taxon>Orthoptera</taxon>
        <taxon>Ensifera</taxon>
        <taxon>Gryllidea</taxon>
        <taxon>Grylloidea</taxon>
        <taxon>Gryllidae</taxon>
        <taxon>Gryllinae</taxon>
        <taxon>Gryllus</taxon>
    </lineage>
</organism>
<dbReference type="PROSITE" id="PS00028">
    <property type="entry name" value="ZINC_FINGER_C2H2_1"/>
    <property type="match status" value="1"/>
</dbReference>
<name>A0AAN9VRU1_9ORTH</name>
<reference evidence="2 3" key="1">
    <citation type="submission" date="2024-03" db="EMBL/GenBank/DDBJ databases">
        <title>The genome assembly and annotation of the cricket Gryllus longicercus Weissman &amp; Gray.</title>
        <authorList>
            <person name="Szrajer S."/>
            <person name="Gray D."/>
            <person name="Ylla G."/>
        </authorList>
    </citation>
    <scope>NUCLEOTIDE SEQUENCE [LARGE SCALE GENOMIC DNA]</scope>
    <source>
        <strain evidence="2">DAG 2021-001</strain>
        <tissue evidence="2">Whole body minus gut</tissue>
    </source>
</reference>
<dbReference type="Proteomes" id="UP001378592">
    <property type="component" value="Unassembled WGS sequence"/>
</dbReference>
<dbReference type="Gene3D" id="3.40.1800.10">
    <property type="entry name" value="His-Me finger endonucleases"/>
    <property type="match status" value="1"/>
</dbReference>
<dbReference type="PANTHER" id="PTHR31511:SF12">
    <property type="entry name" value="RHO TERMINATION FACTOR N-TERMINAL DOMAIN-CONTAINING PROTEIN"/>
    <property type="match status" value="1"/>
</dbReference>
<comment type="caution">
    <text evidence="2">The sequence shown here is derived from an EMBL/GenBank/DDBJ whole genome shotgun (WGS) entry which is preliminary data.</text>
</comment>
<dbReference type="Pfam" id="PF02945">
    <property type="entry name" value="Endonuclease_7"/>
    <property type="match status" value="1"/>
</dbReference>
<dbReference type="InterPro" id="IPR038563">
    <property type="entry name" value="Endonuclease_7_sf"/>
</dbReference>
<feature type="domain" description="C2H2-type" evidence="1">
    <location>
        <begin position="363"/>
        <end position="385"/>
    </location>
</feature>
<dbReference type="PANTHER" id="PTHR31511">
    <property type="entry name" value="PROTEIN CBG23764"/>
    <property type="match status" value="1"/>
</dbReference>
<sequence>MCVRVNSSDGREIIIETEHDLRTAWIKFCDETVMQIADGARLEKALDFKINRLPLYSCEVETCFRNRVCTRAIQNVGINDLSLFLHYCFVFFEKHVSQSLSKHGSLKVGVSQGTVLVQPTNNQTMKCFFNTNSAIILQNTDLTSWYAEHVSLALLRRLEEHQERDSGWALSRVLELRIHMNKYIGFSGGNTRYQQRLVLPPCIALRHACINVYDSENNGDGACFARSVVAGVFPARTNKSRVSSYPHYTRVLNMYGITLPMKISNIPRFEKQNNISINVYGAQYKENEEWVAMVRGAGGKRQHTQEKDVCFLPLHVSSEIRNRHVNLLLLKVNENYYHFVLISNLSRLVRGSITRNHRSIHICPRCLSYFPTLERLQTHESDCIHFKPAVIRFPEKSHLQYEQYQFQLRVPLVVYADIECALHTINETRMGGGSYQNPIQRHVPYSVGLYIQCDFDATRNKYLSYRGPDCVEWFSNTLQELARDIAFIYRHVTPMTPLTEEEKESCQQTTQCSICGKPFSDDRANVVRDHCHISGRFRGLAHNTCNVNYKNPYYIPVVVHGLCTLTL</sequence>
<dbReference type="AlphaFoldDB" id="A0AAN9VRU1"/>
<protein>
    <recommendedName>
        <fullName evidence="1">C2H2-type domain-containing protein</fullName>
    </recommendedName>
</protein>
<gene>
    <name evidence="2" type="ORF">R5R35_006909</name>
</gene>
<dbReference type="InterPro" id="IPR044925">
    <property type="entry name" value="His-Me_finger_sf"/>
</dbReference>
<dbReference type="InterPro" id="IPR013087">
    <property type="entry name" value="Znf_C2H2_type"/>
</dbReference>